<dbReference type="InterPro" id="IPR008727">
    <property type="entry name" value="PAAR_motif"/>
</dbReference>
<name>A0A5C7BR51_SERMA</name>
<dbReference type="Gene3D" id="2.60.200.60">
    <property type="match status" value="1"/>
</dbReference>
<dbReference type="AlphaFoldDB" id="A0A5C7BR51"/>
<protein>
    <submittedName>
        <fullName evidence="1">PAAR domain-containing protein</fullName>
    </submittedName>
</protein>
<dbReference type="EMBL" id="VOUQ01000020">
    <property type="protein sequence ID" value="TXE26749.1"/>
    <property type="molecule type" value="Genomic_DNA"/>
</dbReference>
<organism evidence="1 2">
    <name type="scientific">Serratia marcescens</name>
    <dbReference type="NCBI Taxonomy" id="615"/>
    <lineage>
        <taxon>Bacteria</taxon>
        <taxon>Pseudomonadati</taxon>
        <taxon>Pseudomonadota</taxon>
        <taxon>Gammaproteobacteria</taxon>
        <taxon>Enterobacterales</taxon>
        <taxon>Yersiniaceae</taxon>
        <taxon>Serratia</taxon>
    </lineage>
</organism>
<dbReference type="RefSeq" id="WP_147882672.1">
    <property type="nucleotide sequence ID" value="NZ_VOUQ01000020.1"/>
</dbReference>
<proteinExistence type="predicted"/>
<reference evidence="1 2" key="1">
    <citation type="submission" date="2019-07" db="EMBL/GenBank/DDBJ databases">
        <title>Serratia strains were isolated from fresh produce.</title>
        <authorList>
            <person name="Cho G.-S."/>
            <person name="Stein M."/>
            <person name="Lee W."/>
            <person name="Suh S.H."/>
            <person name="Franz C.M.A.P."/>
        </authorList>
    </citation>
    <scope>NUCLEOTIDE SEQUENCE [LARGE SCALE GENOMIC DNA]</scope>
    <source>
        <strain evidence="1 2">S16</strain>
    </source>
</reference>
<dbReference type="Pfam" id="PF05488">
    <property type="entry name" value="PAAR_motif"/>
    <property type="match status" value="1"/>
</dbReference>
<dbReference type="CDD" id="cd14744">
    <property type="entry name" value="PAAR_CT_2"/>
    <property type="match status" value="1"/>
</dbReference>
<comment type="caution">
    <text evidence="1">The sequence shown here is derived from an EMBL/GenBank/DDBJ whole genome shotgun (WGS) entry which is preliminary data.</text>
</comment>
<evidence type="ECO:0000313" key="1">
    <source>
        <dbReference type="EMBL" id="TXE26749.1"/>
    </source>
</evidence>
<dbReference type="Proteomes" id="UP000321126">
    <property type="component" value="Unassembled WGS sequence"/>
</dbReference>
<accession>A0A5C7BR51</accession>
<evidence type="ECO:0000313" key="2">
    <source>
        <dbReference type="Proteomes" id="UP000321126"/>
    </source>
</evidence>
<sequence length="88" mass="9079">MSKNVVVLGDKTNSGGEVISASTHYSVNGKKVALVDDLVNCPLDGHGVNPIVEGHPHRTVGGRAVVVDRCLCQCGCHVIASTTNNTVG</sequence>
<gene>
    <name evidence="1" type="ORF">FOT62_23055</name>
</gene>